<organism evidence="2 3">
    <name type="scientific">Eleutherodactylus coqui</name>
    <name type="common">Puerto Rican coqui</name>
    <dbReference type="NCBI Taxonomy" id="57060"/>
    <lineage>
        <taxon>Eukaryota</taxon>
        <taxon>Metazoa</taxon>
        <taxon>Chordata</taxon>
        <taxon>Craniata</taxon>
        <taxon>Vertebrata</taxon>
        <taxon>Euteleostomi</taxon>
        <taxon>Amphibia</taxon>
        <taxon>Batrachia</taxon>
        <taxon>Anura</taxon>
        <taxon>Neobatrachia</taxon>
        <taxon>Hyloidea</taxon>
        <taxon>Eleutherodactylidae</taxon>
        <taxon>Eleutherodactylinae</taxon>
        <taxon>Eleutherodactylus</taxon>
        <taxon>Eleutherodactylus</taxon>
    </lineage>
</organism>
<evidence type="ECO:0000256" key="1">
    <source>
        <dbReference type="SAM" id="MobiDB-lite"/>
    </source>
</evidence>
<accession>A0A8J6EPM8</accession>
<evidence type="ECO:0000313" key="2">
    <source>
        <dbReference type="EMBL" id="KAG9473453.1"/>
    </source>
</evidence>
<name>A0A8J6EPM8_ELECQ</name>
<comment type="caution">
    <text evidence="2">The sequence shown here is derived from an EMBL/GenBank/DDBJ whole genome shotgun (WGS) entry which is preliminary data.</text>
</comment>
<keyword evidence="3" id="KW-1185">Reference proteome</keyword>
<sequence>MQKICAVWTGVSDTAGAAASDEIHGPQHSDCKHRRPWRQPGKHGRPDSSSHCPNRGDGGSYILEGAAVYMRHHRGGQQGKACQNLEGPAAPS</sequence>
<evidence type="ECO:0000313" key="3">
    <source>
        <dbReference type="Proteomes" id="UP000770717"/>
    </source>
</evidence>
<reference evidence="2" key="1">
    <citation type="thesis" date="2020" institute="ProQuest LLC" country="789 East Eisenhower Parkway, Ann Arbor, MI, USA">
        <title>Comparative Genomics and Chromosome Evolution.</title>
        <authorList>
            <person name="Mudd A.B."/>
        </authorList>
    </citation>
    <scope>NUCLEOTIDE SEQUENCE</scope>
    <source>
        <strain evidence="2">HN-11 Male</strain>
        <tissue evidence="2">Kidney and liver</tissue>
    </source>
</reference>
<proteinExistence type="predicted"/>
<protein>
    <submittedName>
        <fullName evidence="2">Uncharacterized protein</fullName>
    </submittedName>
</protein>
<feature type="compositionally biased region" description="Basic and acidic residues" evidence="1">
    <location>
        <begin position="21"/>
        <end position="30"/>
    </location>
</feature>
<gene>
    <name evidence="2" type="ORF">GDO78_013572</name>
</gene>
<dbReference type="Proteomes" id="UP000770717">
    <property type="component" value="Unassembled WGS sequence"/>
</dbReference>
<feature type="compositionally biased region" description="Basic residues" evidence="1">
    <location>
        <begin position="31"/>
        <end position="43"/>
    </location>
</feature>
<feature type="region of interest" description="Disordered" evidence="1">
    <location>
        <begin position="15"/>
        <end position="58"/>
    </location>
</feature>
<dbReference type="EMBL" id="WNTK01000014">
    <property type="protein sequence ID" value="KAG9473453.1"/>
    <property type="molecule type" value="Genomic_DNA"/>
</dbReference>
<dbReference type="AlphaFoldDB" id="A0A8J6EPM8"/>